<reference evidence="1" key="1">
    <citation type="journal article" date="2020" name="BMC Genomics">
        <title>Correction to: Identification and distribution of gene clusters required for synthesis of sphingolipid metabolism inhibitors in diverse species of the filamentous fungus Fusarium.</title>
        <authorList>
            <person name="Kim H.S."/>
            <person name="Lohmar J.M."/>
            <person name="Busman M."/>
            <person name="Brown D.W."/>
            <person name="Naumann T.A."/>
            <person name="Divon H.H."/>
            <person name="Lysoe E."/>
            <person name="Uhlig S."/>
            <person name="Proctor R.H."/>
        </authorList>
    </citation>
    <scope>NUCLEOTIDE SEQUENCE</scope>
    <source>
        <strain evidence="1">NRRL 20472</strain>
    </source>
</reference>
<comment type="caution">
    <text evidence="1">The sequence shown here is derived from an EMBL/GenBank/DDBJ whole genome shotgun (WGS) entry which is preliminary data.</text>
</comment>
<sequence>MSAKPTSITYQDPEKWEQNREKVYEILEQDTGRREYPETRSLPPILIGVELTEDTIGKLRALDGVVVRIQDD</sequence>
<accession>A0A8H4WNA5</accession>
<protein>
    <submittedName>
        <fullName evidence="1">Uncharacterized protein</fullName>
    </submittedName>
</protein>
<name>A0A8H4WNA5_9HYPO</name>
<dbReference type="AlphaFoldDB" id="A0A8H4WNA5"/>
<dbReference type="Proteomes" id="UP000622797">
    <property type="component" value="Unassembled WGS sequence"/>
</dbReference>
<evidence type="ECO:0000313" key="1">
    <source>
        <dbReference type="EMBL" id="KAF4943921.1"/>
    </source>
</evidence>
<keyword evidence="2" id="KW-1185">Reference proteome</keyword>
<evidence type="ECO:0000313" key="2">
    <source>
        <dbReference type="Proteomes" id="UP000622797"/>
    </source>
</evidence>
<gene>
    <name evidence="1" type="ORF">FSARC_14807</name>
</gene>
<organism evidence="1 2">
    <name type="scientific">Fusarium sarcochroum</name>
    <dbReference type="NCBI Taxonomy" id="1208366"/>
    <lineage>
        <taxon>Eukaryota</taxon>
        <taxon>Fungi</taxon>
        <taxon>Dikarya</taxon>
        <taxon>Ascomycota</taxon>
        <taxon>Pezizomycotina</taxon>
        <taxon>Sordariomycetes</taxon>
        <taxon>Hypocreomycetidae</taxon>
        <taxon>Hypocreales</taxon>
        <taxon>Nectriaceae</taxon>
        <taxon>Fusarium</taxon>
        <taxon>Fusarium lateritium species complex</taxon>
    </lineage>
</organism>
<dbReference type="OrthoDB" id="3434980at2759"/>
<dbReference type="EMBL" id="JABEXW010001421">
    <property type="protein sequence ID" value="KAF4943921.1"/>
    <property type="molecule type" value="Genomic_DNA"/>
</dbReference>
<reference evidence="1" key="2">
    <citation type="submission" date="2020-05" db="EMBL/GenBank/DDBJ databases">
        <authorList>
            <person name="Kim H.-S."/>
            <person name="Proctor R.H."/>
            <person name="Brown D.W."/>
        </authorList>
    </citation>
    <scope>NUCLEOTIDE SEQUENCE</scope>
    <source>
        <strain evidence="1">NRRL 20472</strain>
    </source>
</reference>
<proteinExistence type="predicted"/>
<feature type="non-terminal residue" evidence="1">
    <location>
        <position position="1"/>
    </location>
</feature>